<feature type="domain" description="FAD dependent oxidoreductase" evidence="6">
    <location>
        <begin position="6"/>
        <end position="361"/>
    </location>
</feature>
<comment type="catalytic activity">
    <reaction evidence="5">
        <text>sarcosine + O2 + H2O = formaldehyde + glycine + H2O2</text>
        <dbReference type="Rhea" id="RHEA:13313"/>
        <dbReference type="ChEBI" id="CHEBI:15377"/>
        <dbReference type="ChEBI" id="CHEBI:15379"/>
        <dbReference type="ChEBI" id="CHEBI:16240"/>
        <dbReference type="ChEBI" id="CHEBI:16842"/>
        <dbReference type="ChEBI" id="CHEBI:57305"/>
        <dbReference type="ChEBI" id="CHEBI:57433"/>
        <dbReference type="EC" id="1.5.3.1"/>
    </reaction>
</comment>
<dbReference type="EC" id="1.5.3.1" evidence="5"/>
<dbReference type="SUPFAM" id="SSF54373">
    <property type="entry name" value="FAD-linked reductases, C-terminal domain"/>
    <property type="match status" value="1"/>
</dbReference>
<dbReference type="HAMAP" id="MF_00516">
    <property type="entry name" value="MSOX"/>
    <property type="match status" value="1"/>
</dbReference>
<dbReference type="SUPFAM" id="SSF51905">
    <property type="entry name" value="FAD/NAD(P)-binding domain"/>
    <property type="match status" value="1"/>
</dbReference>
<evidence type="ECO:0000256" key="1">
    <source>
        <dbReference type="ARBA" id="ARBA00022490"/>
    </source>
</evidence>
<comment type="function">
    <text evidence="5">Catalyzes the oxidative demethylation of sarcosine.</text>
</comment>
<dbReference type="PANTHER" id="PTHR10961:SF7">
    <property type="entry name" value="FAD DEPENDENT OXIDOREDUCTASE DOMAIN-CONTAINING PROTEIN"/>
    <property type="match status" value="1"/>
</dbReference>
<comment type="subcellular location">
    <subcellularLocation>
        <location evidence="5">Cytoplasm</location>
    </subcellularLocation>
</comment>
<dbReference type="GO" id="GO:0050660">
    <property type="term" value="F:flavin adenine dinucleotide binding"/>
    <property type="evidence" value="ECO:0007669"/>
    <property type="project" value="InterPro"/>
</dbReference>
<dbReference type="GO" id="GO:0008115">
    <property type="term" value="F:sarcosine oxidase activity"/>
    <property type="evidence" value="ECO:0007669"/>
    <property type="project" value="UniProtKB-UniRule"/>
</dbReference>
<accession>A0A101PXX0</accession>
<organism evidence="7 8">
    <name type="scientific">Streptomyces corchorusii</name>
    <name type="common">Streptomyces chibaensis</name>
    <dbReference type="NCBI Taxonomy" id="1903"/>
    <lineage>
        <taxon>Bacteria</taxon>
        <taxon>Bacillati</taxon>
        <taxon>Actinomycetota</taxon>
        <taxon>Actinomycetes</taxon>
        <taxon>Kitasatosporales</taxon>
        <taxon>Streptomycetaceae</taxon>
        <taxon>Streptomyces</taxon>
    </lineage>
</organism>
<keyword evidence="8" id="KW-1185">Reference proteome</keyword>
<dbReference type="Gene3D" id="3.50.50.60">
    <property type="entry name" value="FAD/NAD(P)-binding domain"/>
    <property type="match status" value="1"/>
</dbReference>
<comment type="caution">
    <text evidence="7">The sequence shown here is derived from an EMBL/GenBank/DDBJ whole genome shotgun (WGS) entry which is preliminary data.</text>
</comment>
<comment type="subunit">
    <text evidence="5">Monomer.</text>
</comment>
<evidence type="ECO:0000256" key="2">
    <source>
        <dbReference type="ARBA" id="ARBA00022630"/>
    </source>
</evidence>
<dbReference type="InterPro" id="IPR006281">
    <property type="entry name" value="SoxA_mon"/>
</dbReference>
<sequence length="401" mass="43680">MSPSYDVIVIGLGGMGSAAAHHLSARGARVLGLEKFGPVHNRGSSHGGSRVTRQSYFEDPAYVPLLLRAYELYEELERATGRDIAILSGGVMVGPPESRTVSGALRSATEWGLPHEMLDAKEIRRRFPTLYPHDDEVALFEAKAGLVRPENMVAAHLQLATRQGADLHFEEPVLRWEPYWDGVRVHTAENTYTAGQLVICPGAWAPRLLTDLGVPFTIERQVMYWFQPKGGTGPFRPENHPVYIWEDAAGVQVYGFPAIDGPDLGAKVAFFRKGRVTTPETIDRTVHEDEVRAMADHMSRCIPDLPGTFLKAATCMYSNTPDEHFVLARHPAHPESVTVACGFSGHGFKFVPVVGEILADLALTGATAHPIGLFDPARLLPRLRSSGGTPTAAAPARGARP</sequence>
<keyword evidence="4 5" id="KW-0560">Oxidoreductase</keyword>
<dbReference type="InterPro" id="IPR006076">
    <property type="entry name" value="FAD-dep_OxRdtase"/>
</dbReference>
<comment type="cofactor">
    <cofactor evidence="5">
        <name>FAD</name>
        <dbReference type="ChEBI" id="CHEBI:57692"/>
    </cofactor>
    <text evidence="5">Binds 1 FAD per subunit.</text>
</comment>
<proteinExistence type="inferred from homology"/>
<dbReference type="AlphaFoldDB" id="A0A101PXX0"/>
<dbReference type="RefSeq" id="WP_059265399.1">
    <property type="nucleotide sequence ID" value="NZ_KQ948363.1"/>
</dbReference>
<dbReference type="Gene3D" id="3.30.9.10">
    <property type="entry name" value="D-Amino Acid Oxidase, subunit A, domain 2"/>
    <property type="match status" value="1"/>
</dbReference>
<dbReference type="EMBL" id="LMWP01000037">
    <property type="protein sequence ID" value="KUN19697.1"/>
    <property type="molecule type" value="Genomic_DNA"/>
</dbReference>
<feature type="modified residue" description="S-8alpha-FAD cysteine" evidence="5">
    <location>
        <position position="315"/>
    </location>
</feature>
<evidence type="ECO:0000313" key="7">
    <source>
        <dbReference type="EMBL" id="KUN19697.1"/>
    </source>
</evidence>
<dbReference type="Proteomes" id="UP000053398">
    <property type="component" value="Unassembled WGS sequence"/>
</dbReference>
<dbReference type="InterPro" id="IPR036188">
    <property type="entry name" value="FAD/NAD-bd_sf"/>
</dbReference>
<gene>
    <name evidence="5" type="primary">soxA</name>
    <name evidence="7" type="ORF">AQJ11_31305</name>
</gene>
<dbReference type="NCBIfam" id="NF008425">
    <property type="entry name" value="PRK11259.1"/>
    <property type="match status" value="1"/>
</dbReference>
<keyword evidence="3 5" id="KW-0274">FAD</keyword>
<feature type="binding site" evidence="5">
    <location>
        <begin position="6"/>
        <end position="36"/>
    </location>
    <ligand>
        <name>FAD</name>
        <dbReference type="ChEBI" id="CHEBI:57692"/>
    </ligand>
</feature>
<dbReference type="GO" id="GO:0005737">
    <property type="term" value="C:cytoplasm"/>
    <property type="evidence" value="ECO:0007669"/>
    <property type="project" value="UniProtKB-SubCell"/>
</dbReference>
<name>A0A101PXX0_STRCK</name>
<dbReference type="Pfam" id="PF01266">
    <property type="entry name" value="DAO"/>
    <property type="match status" value="1"/>
</dbReference>
<evidence type="ECO:0000313" key="8">
    <source>
        <dbReference type="Proteomes" id="UP000053398"/>
    </source>
</evidence>
<keyword evidence="1 5" id="KW-0963">Cytoplasm</keyword>
<dbReference type="PROSITE" id="PS00895">
    <property type="entry name" value="3_HYDROXYISOBUT_DH"/>
    <property type="match status" value="1"/>
</dbReference>
<dbReference type="InterPro" id="IPR002204">
    <property type="entry name" value="3-OH-isobutyrate_DH-rel_CS"/>
</dbReference>
<reference evidence="7 8" key="1">
    <citation type="submission" date="2015-10" db="EMBL/GenBank/DDBJ databases">
        <title>Draft genome sequence of Streptomyces corchorusii DSM 40340, type strain for the species Streptomyces corchorusii.</title>
        <authorList>
            <person name="Ruckert C."/>
            <person name="Winkler A."/>
            <person name="Kalinowski J."/>
            <person name="Kampfer P."/>
            <person name="Glaeser S."/>
        </authorList>
    </citation>
    <scope>NUCLEOTIDE SEQUENCE [LARGE SCALE GENOMIC DNA]</scope>
    <source>
        <strain evidence="7 8">DSM 40340</strain>
    </source>
</reference>
<protein>
    <recommendedName>
        <fullName evidence="5">Monomeric sarcosine oxidase</fullName>
        <shortName evidence="5">MSOX</shortName>
        <ecNumber evidence="5">1.5.3.1</ecNumber>
    </recommendedName>
</protein>
<dbReference type="InterPro" id="IPR045170">
    <property type="entry name" value="MTOX"/>
</dbReference>
<evidence type="ECO:0000256" key="5">
    <source>
        <dbReference type="HAMAP-Rule" id="MF_00516"/>
    </source>
</evidence>
<evidence type="ECO:0000256" key="3">
    <source>
        <dbReference type="ARBA" id="ARBA00022827"/>
    </source>
</evidence>
<dbReference type="PANTHER" id="PTHR10961">
    <property type="entry name" value="PEROXISOMAL SARCOSINE OXIDASE"/>
    <property type="match status" value="1"/>
</dbReference>
<keyword evidence="2 5" id="KW-0285">Flavoprotein</keyword>
<evidence type="ECO:0000259" key="6">
    <source>
        <dbReference type="Pfam" id="PF01266"/>
    </source>
</evidence>
<evidence type="ECO:0000256" key="4">
    <source>
        <dbReference type="ARBA" id="ARBA00023002"/>
    </source>
</evidence>
<comment type="similarity">
    <text evidence="5">Belongs to the MSOX/MTOX family. MSOX subfamily.</text>
</comment>